<reference evidence="1 2" key="1">
    <citation type="submission" date="2016-07" db="EMBL/GenBank/DDBJ databases">
        <title>Disparate Historic Effective Population Sizes Predicted by Modern Levels of Genome Diversity for the Scaled Quail (Callipepla squamata) and the Northern Bobwhite (Colinus virginianus): Inferences from First and Second Generation Draft Genome Assemblies for Sympatric New World Quail.</title>
        <authorList>
            <person name="Oldeschulte D.L."/>
            <person name="Halley Y.A."/>
            <person name="Bhattarai E.K."/>
            <person name="Brashear W.A."/>
            <person name="Hill J."/>
            <person name="Metz R.P."/>
            <person name="Johnson C.D."/>
            <person name="Rollins D."/>
            <person name="Peterson M.J."/>
            <person name="Bickhart D.M."/>
            <person name="Decker J.E."/>
            <person name="Seabury C.M."/>
        </authorList>
    </citation>
    <scope>NUCLEOTIDE SEQUENCE [LARGE SCALE GENOMIC DNA]</scope>
    <source>
        <strain evidence="1 2">Texas</strain>
        <tissue evidence="1">Leg muscle</tissue>
    </source>
</reference>
<dbReference type="Proteomes" id="UP000198323">
    <property type="component" value="Unassembled WGS sequence"/>
</dbReference>
<dbReference type="EMBL" id="MCFN01001329">
    <property type="protein sequence ID" value="OXB53240.1"/>
    <property type="molecule type" value="Genomic_DNA"/>
</dbReference>
<evidence type="ECO:0000313" key="2">
    <source>
        <dbReference type="Proteomes" id="UP000198323"/>
    </source>
</evidence>
<feature type="non-terminal residue" evidence="1">
    <location>
        <position position="1"/>
    </location>
</feature>
<keyword evidence="2" id="KW-1185">Reference proteome</keyword>
<organism evidence="1 2">
    <name type="scientific">Callipepla squamata</name>
    <name type="common">Scaled quail</name>
    <dbReference type="NCBI Taxonomy" id="9009"/>
    <lineage>
        <taxon>Eukaryota</taxon>
        <taxon>Metazoa</taxon>
        <taxon>Chordata</taxon>
        <taxon>Craniata</taxon>
        <taxon>Vertebrata</taxon>
        <taxon>Euteleostomi</taxon>
        <taxon>Archelosauria</taxon>
        <taxon>Archosauria</taxon>
        <taxon>Dinosauria</taxon>
        <taxon>Saurischia</taxon>
        <taxon>Theropoda</taxon>
        <taxon>Coelurosauria</taxon>
        <taxon>Aves</taxon>
        <taxon>Neognathae</taxon>
        <taxon>Galloanserae</taxon>
        <taxon>Galliformes</taxon>
        <taxon>Odontophoridae</taxon>
        <taxon>Callipepla</taxon>
    </lineage>
</organism>
<proteinExistence type="predicted"/>
<protein>
    <submittedName>
        <fullName evidence="1">Uncharacterized protein</fullName>
    </submittedName>
</protein>
<dbReference type="AlphaFoldDB" id="A0A226MDC7"/>
<evidence type="ECO:0000313" key="1">
    <source>
        <dbReference type="EMBL" id="OXB53240.1"/>
    </source>
</evidence>
<accession>A0A226MDC7</accession>
<comment type="caution">
    <text evidence="1">The sequence shown here is derived from an EMBL/GenBank/DDBJ whole genome shotgun (WGS) entry which is preliminary data.</text>
</comment>
<name>A0A226MDC7_CALSU</name>
<sequence>QCSQSCSLCFYSTVMAVWEDEIPLLTVCLQSILLLPSEQDMDISLYFKVGVKELQDPPSLQDRVWSCLPPTPFPFLLPFSIPPADPEGCGQNAAHAVFVYPTASIGEELHSIFHVSSARGARLWRAVSPLLPSPTLKIFWGEPGSRRAEQQLCFPQVLLLFTCSWSAVAWQRAVGHIWKLNSFTVALPPDQGWETSQEEEQEKLEEWEDDHEFSLSWTTNLIIVLVAMALHKIMQHLSYGPYVCLFFPELFMVLIFQMVSSRALTSLEATTVMKDPICPSTPTSAIRYYHRAHC</sequence>
<gene>
    <name evidence="1" type="ORF">ASZ78_004087</name>
</gene>